<dbReference type="InterPro" id="IPR000644">
    <property type="entry name" value="CBS_dom"/>
</dbReference>
<accession>A0A1G5FV74</accession>
<dbReference type="InterPro" id="IPR036739">
    <property type="entry name" value="SLC41_membr_dom_sf"/>
</dbReference>
<dbReference type="Pfam" id="PF03448">
    <property type="entry name" value="MgtE_N"/>
    <property type="match status" value="1"/>
</dbReference>
<keyword evidence="8" id="KW-0129">CBS domain</keyword>
<dbReference type="RefSeq" id="WP_092211084.1">
    <property type="nucleotide sequence ID" value="NZ_FMUX01000009.1"/>
</dbReference>
<dbReference type="InterPro" id="IPR038076">
    <property type="entry name" value="MgtE_N_sf"/>
</dbReference>
<comment type="subunit">
    <text evidence="9">Homodimer.</text>
</comment>
<dbReference type="NCBIfam" id="TIGR00400">
    <property type="entry name" value="mgtE"/>
    <property type="match status" value="1"/>
</dbReference>
<keyword evidence="7 9" id="KW-0472">Membrane</keyword>
<dbReference type="SUPFAM" id="SSF54631">
    <property type="entry name" value="CBS-domain pair"/>
    <property type="match status" value="1"/>
</dbReference>
<evidence type="ECO:0000256" key="9">
    <source>
        <dbReference type="RuleBase" id="RU362011"/>
    </source>
</evidence>
<dbReference type="Pfam" id="PF00571">
    <property type="entry name" value="CBS"/>
    <property type="match status" value="2"/>
</dbReference>
<evidence type="ECO:0000256" key="6">
    <source>
        <dbReference type="ARBA" id="ARBA00022989"/>
    </source>
</evidence>
<comment type="caution">
    <text evidence="9">Lacks conserved residue(s) required for the propagation of feature annotation.</text>
</comment>
<reference evidence="11 12" key="1">
    <citation type="submission" date="2016-10" db="EMBL/GenBank/DDBJ databases">
        <authorList>
            <person name="de Groot N.N."/>
        </authorList>
    </citation>
    <scope>NUCLEOTIDE SEQUENCE [LARGE SCALE GENOMIC DNA]</scope>
    <source>
        <strain evidence="11 12">AA1</strain>
    </source>
</reference>
<dbReference type="GO" id="GO:0015095">
    <property type="term" value="F:magnesium ion transmembrane transporter activity"/>
    <property type="evidence" value="ECO:0007669"/>
    <property type="project" value="UniProtKB-UniRule"/>
</dbReference>
<dbReference type="InterPro" id="IPR046342">
    <property type="entry name" value="CBS_dom_sf"/>
</dbReference>
<dbReference type="Gene3D" id="1.25.60.10">
    <property type="entry name" value="MgtE N-terminal domain-like"/>
    <property type="match status" value="1"/>
</dbReference>
<evidence type="ECO:0000313" key="11">
    <source>
        <dbReference type="EMBL" id="SCY43064.1"/>
    </source>
</evidence>
<evidence type="ECO:0000259" key="10">
    <source>
        <dbReference type="PROSITE" id="PS51371"/>
    </source>
</evidence>
<feature type="transmembrane region" description="Helical" evidence="9">
    <location>
        <begin position="430"/>
        <end position="457"/>
    </location>
</feature>
<feature type="transmembrane region" description="Helical" evidence="9">
    <location>
        <begin position="360"/>
        <end position="376"/>
    </location>
</feature>
<dbReference type="EMBL" id="FMUX01000009">
    <property type="protein sequence ID" value="SCY43064.1"/>
    <property type="molecule type" value="Genomic_DNA"/>
</dbReference>
<evidence type="ECO:0000256" key="7">
    <source>
        <dbReference type="ARBA" id="ARBA00023136"/>
    </source>
</evidence>
<keyword evidence="6 9" id="KW-1133">Transmembrane helix</keyword>
<feature type="domain" description="CBS" evidence="10">
    <location>
        <begin position="200"/>
        <end position="256"/>
    </location>
</feature>
<name>A0A1G5FV74_9BACT</name>
<feature type="transmembrane region" description="Helical" evidence="9">
    <location>
        <begin position="286"/>
        <end position="306"/>
    </location>
</feature>
<dbReference type="OrthoDB" id="9790355at2"/>
<dbReference type="InterPro" id="IPR006667">
    <property type="entry name" value="SLC41_membr_dom"/>
</dbReference>
<evidence type="ECO:0000256" key="5">
    <source>
        <dbReference type="ARBA" id="ARBA00022842"/>
    </source>
</evidence>
<comment type="similarity">
    <text evidence="2 9">Belongs to the SLC41A transporter family.</text>
</comment>
<sequence length="459" mass="49522">MKNPLLVPELRDYLESDNHEALGLFLDSGHPRVIAEFLSALTPTEAWQVLGTGPLSLAAEIFSEMDEWFQADVAEILSRRELAQLVTEMSPDDRVDLLARIPENRRLRILSALAVAEREDIRKLSSYHEGSAGSVMTSDYATLSPDLTAADAIDKLRREAPDKETIYYAYVVDEGRRLIGFASLKDLILAPAHELVEEIMNEGVISVRVTDDQEFAARQIQKYGLIALPVINGGDALVGIITHDDAIDIITREHTEDLEKFMAIQGSHDAASYLRTPALTHFKNRVLWVVGLAAAGLVSGGILHHFEATLSHLLILALYMPMLADTGGNTGSQSATVVIRALALNEISAKDMLQVLGKELKIALMLAAVLACVAWIKVQLLSGGSPIPGGFTLPQVGGAIVLALAIQVITSTLVGALLPMGAARLRLDPAVVASPALTTVVDITGLFIYFTCARLILGV</sequence>
<dbReference type="SUPFAM" id="SSF161093">
    <property type="entry name" value="MgtE membrane domain-like"/>
    <property type="match status" value="1"/>
</dbReference>
<keyword evidence="9" id="KW-0479">Metal-binding</keyword>
<dbReference type="Gene3D" id="3.10.580.10">
    <property type="entry name" value="CBS-domain"/>
    <property type="match status" value="1"/>
</dbReference>
<dbReference type="PANTHER" id="PTHR43773:SF1">
    <property type="entry name" value="MAGNESIUM TRANSPORTER MGTE"/>
    <property type="match status" value="1"/>
</dbReference>
<dbReference type="SMART" id="SM00924">
    <property type="entry name" value="MgtE_N"/>
    <property type="match status" value="1"/>
</dbReference>
<gene>
    <name evidence="11" type="ORF">SAMN05216233_10910</name>
</gene>
<keyword evidence="3 9" id="KW-0813">Transport</keyword>
<feature type="domain" description="CBS" evidence="10">
    <location>
        <begin position="136"/>
        <end position="198"/>
    </location>
</feature>
<keyword evidence="12" id="KW-1185">Reference proteome</keyword>
<feature type="transmembrane region" description="Helical" evidence="9">
    <location>
        <begin position="396"/>
        <end position="418"/>
    </location>
</feature>
<dbReference type="Pfam" id="PF01769">
    <property type="entry name" value="MgtE"/>
    <property type="match status" value="1"/>
</dbReference>
<dbReference type="Gene3D" id="1.10.357.20">
    <property type="entry name" value="SLC41 divalent cation transporters, integral membrane domain"/>
    <property type="match status" value="1"/>
</dbReference>
<dbReference type="Proteomes" id="UP000198870">
    <property type="component" value="Unassembled WGS sequence"/>
</dbReference>
<evidence type="ECO:0000256" key="3">
    <source>
        <dbReference type="ARBA" id="ARBA00022448"/>
    </source>
</evidence>
<keyword evidence="5 9" id="KW-0460">Magnesium</keyword>
<evidence type="ECO:0000313" key="12">
    <source>
        <dbReference type="Proteomes" id="UP000198870"/>
    </source>
</evidence>
<dbReference type="CDD" id="cd04606">
    <property type="entry name" value="CBS_pair_Mg_transporter"/>
    <property type="match status" value="1"/>
</dbReference>
<dbReference type="AlphaFoldDB" id="A0A1G5FV74"/>
<dbReference type="STRING" id="419481.SAMN05216233_10910"/>
<dbReference type="PANTHER" id="PTHR43773">
    <property type="entry name" value="MAGNESIUM TRANSPORTER MGTE"/>
    <property type="match status" value="1"/>
</dbReference>
<comment type="subcellular location">
    <subcellularLocation>
        <location evidence="9">Cell membrane</location>
        <topology evidence="9">Multi-pass membrane protein</topology>
    </subcellularLocation>
    <subcellularLocation>
        <location evidence="1">Membrane</location>
        <topology evidence="1">Multi-pass membrane protein</topology>
    </subcellularLocation>
</comment>
<protein>
    <recommendedName>
        <fullName evidence="9">Magnesium transporter MgtE</fullName>
    </recommendedName>
</protein>
<keyword evidence="4 9" id="KW-0812">Transmembrane</keyword>
<evidence type="ECO:0000256" key="4">
    <source>
        <dbReference type="ARBA" id="ARBA00022692"/>
    </source>
</evidence>
<comment type="function">
    <text evidence="9">Acts as a magnesium transporter.</text>
</comment>
<evidence type="ECO:0000256" key="1">
    <source>
        <dbReference type="ARBA" id="ARBA00004141"/>
    </source>
</evidence>
<dbReference type="GO" id="GO:0046872">
    <property type="term" value="F:metal ion binding"/>
    <property type="evidence" value="ECO:0007669"/>
    <property type="project" value="UniProtKB-KW"/>
</dbReference>
<evidence type="ECO:0000256" key="2">
    <source>
        <dbReference type="ARBA" id="ARBA00009749"/>
    </source>
</evidence>
<dbReference type="SMART" id="SM00116">
    <property type="entry name" value="CBS"/>
    <property type="match status" value="2"/>
</dbReference>
<dbReference type="InterPro" id="IPR006669">
    <property type="entry name" value="MgtE_transporter"/>
</dbReference>
<evidence type="ECO:0000256" key="8">
    <source>
        <dbReference type="PROSITE-ProRule" id="PRU00703"/>
    </source>
</evidence>
<dbReference type="PROSITE" id="PS51371">
    <property type="entry name" value="CBS"/>
    <property type="match status" value="2"/>
</dbReference>
<dbReference type="InterPro" id="IPR006668">
    <property type="entry name" value="Mg_transptr_MgtE_intracell_dom"/>
</dbReference>
<dbReference type="GO" id="GO:0005886">
    <property type="term" value="C:plasma membrane"/>
    <property type="evidence" value="ECO:0007669"/>
    <property type="project" value="UniProtKB-SubCell"/>
</dbReference>
<keyword evidence="9" id="KW-1003">Cell membrane</keyword>
<proteinExistence type="inferred from homology"/>
<organism evidence="11 12">
    <name type="scientific">Desulfoluna spongiiphila</name>
    <dbReference type="NCBI Taxonomy" id="419481"/>
    <lineage>
        <taxon>Bacteria</taxon>
        <taxon>Pseudomonadati</taxon>
        <taxon>Thermodesulfobacteriota</taxon>
        <taxon>Desulfobacteria</taxon>
        <taxon>Desulfobacterales</taxon>
        <taxon>Desulfolunaceae</taxon>
        <taxon>Desulfoluna</taxon>
    </lineage>
</organism>
<dbReference type="SUPFAM" id="SSF158791">
    <property type="entry name" value="MgtE N-terminal domain-like"/>
    <property type="match status" value="1"/>
</dbReference>